<comment type="caution">
    <text evidence="1">The sequence shown here is derived from an EMBL/GenBank/DDBJ whole genome shotgun (WGS) entry which is preliminary data.</text>
</comment>
<dbReference type="InterPro" id="IPR019642">
    <property type="entry name" value="DUF2507"/>
</dbReference>
<evidence type="ECO:0000313" key="1">
    <source>
        <dbReference type="EMBL" id="MBM7838526.1"/>
    </source>
</evidence>
<proteinExistence type="predicted"/>
<reference evidence="1" key="1">
    <citation type="submission" date="2021-01" db="EMBL/GenBank/DDBJ databases">
        <title>Genomic Encyclopedia of Type Strains, Phase IV (KMG-IV): sequencing the most valuable type-strain genomes for metagenomic binning, comparative biology and taxonomic classification.</title>
        <authorList>
            <person name="Goeker M."/>
        </authorList>
    </citation>
    <scope>NUCLEOTIDE SEQUENCE</scope>
    <source>
        <strain evidence="1">DSM 21943</strain>
    </source>
</reference>
<dbReference type="Proteomes" id="UP001179280">
    <property type="component" value="Unassembled WGS sequence"/>
</dbReference>
<name>A0ABS2SU43_9BACI</name>
<dbReference type="SUPFAM" id="SSF111126">
    <property type="entry name" value="Ligand-binding domain in the NO signalling and Golgi transport"/>
    <property type="match status" value="1"/>
</dbReference>
<dbReference type="RefSeq" id="WP_035419770.1">
    <property type="nucleotide sequence ID" value="NZ_JAFBCV010000004.1"/>
</dbReference>
<dbReference type="Pfam" id="PF10702">
    <property type="entry name" value="DUF2507"/>
    <property type="match status" value="1"/>
</dbReference>
<evidence type="ECO:0000313" key="2">
    <source>
        <dbReference type="Proteomes" id="UP001179280"/>
    </source>
</evidence>
<dbReference type="InterPro" id="IPR024096">
    <property type="entry name" value="NO_sig/Golgi_transp_ligand-bd"/>
</dbReference>
<dbReference type="Gene3D" id="3.30.1380.20">
    <property type="entry name" value="Trafficking protein particle complex subunit 3"/>
    <property type="match status" value="1"/>
</dbReference>
<gene>
    <name evidence="1" type="ORF">JOC54_001782</name>
</gene>
<dbReference type="EMBL" id="JAFBCV010000004">
    <property type="protein sequence ID" value="MBM7838526.1"/>
    <property type="molecule type" value="Genomic_DNA"/>
</dbReference>
<protein>
    <submittedName>
        <fullName evidence="1">Hydrocarbon binding protein</fullName>
    </submittedName>
</protein>
<sequence length="139" mass="16211">MNNDDALQFGYDLIRNDVLQDVLGSEHDHLLYWVGKSIARKQQVQNEEEVIDFFSRANWGQLTKVKEKQSEKHFELIGDWMGKRDKRVYQLEAGFLAETYELLTSVSTAVTYLQKKNSILFTIHFDRKDTLTINPTAII</sequence>
<accession>A0ABS2SU43</accession>
<organism evidence="1 2">
    <name type="scientific">Shouchella xiaoxiensis</name>
    <dbReference type="NCBI Taxonomy" id="766895"/>
    <lineage>
        <taxon>Bacteria</taxon>
        <taxon>Bacillati</taxon>
        <taxon>Bacillota</taxon>
        <taxon>Bacilli</taxon>
        <taxon>Bacillales</taxon>
        <taxon>Bacillaceae</taxon>
        <taxon>Shouchella</taxon>
    </lineage>
</organism>
<keyword evidence="2" id="KW-1185">Reference proteome</keyword>